<dbReference type="InterPro" id="IPR024326">
    <property type="entry name" value="RRP7_C"/>
</dbReference>
<dbReference type="EMBL" id="GANO01003232">
    <property type="protein sequence ID" value="JAB56639.1"/>
    <property type="molecule type" value="mRNA"/>
</dbReference>
<dbReference type="InterPro" id="IPR012677">
    <property type="entry name" value="Nucleotide-bd_a/b_plait_sf"/>
</dbReference>
<proteinExistence type="evidence at transcript level"/>
<evidence type="ECO:0000313" key="3">
    <source>
        <dbReference type="EMBL" id="JAB56639.1"/>
    </source>
</evidence>
<organism evidence="3">
    <name type="scientific">Corethrella appendiculata</name>
    <dbReference type="NCBI Taxonomy" id="1370023"/>
    <lineage>
        <taxon>Eukaryota</taxon>
        <taxon>Metazoa</taxon>
        <taxon>Ecdysozoa</taxon>
        <taxon>Arthropoda</taxon>
        <taxon>Hexapoda</taxon>
        <taxon>Insecta</taxon>
        <taxon>Pterygota</taxon>
        <taxon>Neoptera</taxon>
        <taxon>Endopterygota</taxon>
        <taxon>Diptera</taxon>
        <taxon>Nematocera</taxon>
        <taxon>Culicoidea</taxon>
        <taxon>Chaoboridae</taxon>
        <taxon>Corethrella</taxon>
    </lineage>
</organism>
<dbReference type="Gene3D" id="6.10.250.1770">
    <property type="match status" value="1"/>
</dbReference>
<dbReference type="AlphaFoldDB" id="U5EVW0"/>
<name>U5EVW0_9DIPT</name>
<feature type="non-terminal residue" evidence="3">
    <location>
        <position position="1"/>
    </location>
</feature>
<comment type="similarity">
    <text evidence="1">Belongs to the RRP7 family.</text>
</comment>
<sequence length="240" mass="28272">LKYNAETIDKECHRIFVKENIVKEKCAQRPTGRTLLALNIPPYANKNGLTAAFSKTGEVENVFIVEKPSNNFIVNEKFPIEIFKFKVAYIVYKKANSLKLLLEKGQLNPLNYDNENPVGLDKWLKEYESRLPNPFVLETNIKQYMAKYDQEKELLKKQESQPDEDGWITVTKNHFQQKESTINHLEKKIEDGKKMKELKNFYTFQIRESKKEGVVSLRKKFAQDSRKMEQIKKSKRFKPF</sequence>
<evidence type="ECO:0000256" key="1">
    <source>
        <dbReference type="ARBA" id="ARBA00006110"/>
    </source>
</evidence>
<protein>
    <submittedName>
        <fullName evidence="3">Hipothetical protein</fullName>
    </submittedName>
</protein>
<evidence type="ECO:0000259" key="2">
    <source>
        <dbReference type="Pfam" id="PF12923"/>
    </source>
</evidence>
<dbReference type="Gene3D" id="3.30.70.330">
    <property type="match status" value="1"/>
</dbReference>
<reference evidence="3" key="1">
    <citation type="journal article" date="2014" name="Insect Biochem. Mol. Biol.">
        <title>An insight into the sialome of the frog biting fly, Corethrella appendiculata.</title>
        <authorList>
            <person name="Ribeiro J.M.C."/>
            <person name="Chagas A.C."/>
            <person name="Pham V.M."/>
            <person name="Lounibos L.P."/>
            <person name="Calvo E."/>
        </authorList>
    </citation>
    <scope>NUCLEOTIDE SEQUENCE</scope>
    <source>
        <tissue evidence="3">Salivary glands</tissue>
    </source>
</reference>
<dbReference type="GO" id="GO:0003676">
    <property type="term" value="F:nucleic acid binding"/>
    <property type="evidence" value="ECO:0007669"/>
    <property type="project" value="InterPro"/>
</dbReference>
<dbReference type="GO" id="GO:0034456">
    <property type="term" value="C:UTP-C complex"/>
    <property type="evidence" value="ECO:0007669"/>
    <property type="project" value="TreeGrafter"/>
</dbReference>
<dbReference type="InterPro" id="IPR040446">
    <property type="entry name" value="RRP7"/>
</dbReference>
<dbReference type="PANTHER" id="PTHR13191:SF0">
    <property type="entry name" value="RIBOSOMAL RNA-PROCESSING PROTEIN 7 HOMOLOG A-RELATED"/>
    <property type="match status" value="1"/>
</dbReference>
<dbReference type="GO" id="GO:0006364">
    <property type="term" value="P:rRNA processing"/>
    <property type="evidence" value="ECO:0007669"/>
    <property type="project" value="TreeGrafter"/>
</dbReference>
<dbReference type="CDD" id="cd12951">
    <property type="entry name" value="RRP7_Rrp7A"/>
    <property type="match status" value="1"/>
</dbReference>
<dbReference type="SUPFAM" id="SSF54928">
    <property type="entry name" value="RNA-binding domain, RBD"/>
    <property type="match status" value="1"/>
</dbReference>
<dbReference type="GO" id="GO:0000028">
    <property type="term" value="P:ribosomal small subunit assembly"/>
    <property type="evidence" value="ECO:0007669"/>
    <property type="project" value="TreeGrafter"/>
</dbReference>
<feature type="domain" description="Ribosomal RNA-processing protein 7 C-terminal" evidence="2">
    <location>
        <begin position="129"/>
        <end position="240"/>
    </location>
</feature>
<dbReference type="GO" id="GO:0032545">
    <property type="term" value="C:CURI complex"/>
    <property type="evidence" value="ECO:0007669"/>
    <property type="project" value="TreeGrafter"/>
</dbReference>
<dbReference type="Pfam" id="PF12923">
    <property type="entry name" value="RRP7"/>
    <property type="match status" value="1"/>
</dbReference>
<dbReference type="InterPro" id="IPR035979">
    <property type="entry name" value="RBD_domain_sf"/>
</dbReference>
<accession>U5EVW0</accession>
<dbReference type="PANTHER" id="PTHR13191">
    <property type="entry name" value="RIBOSOMAL RNA PROCESSING PROTEIN 7-RELATED"/>
    <property type="match status" value="1"/>
</dbReference>